<evidence type="ECO:0000313" key="1">
    <source>
        <dbReference type="EMBL" id="KAK6589183.1"/>
    </source>
</evidence>
<sequence length="870" mass="101149">MTCILYRKEHVRCGLIHPNGKLIVLLVSSNVNTVELYRIDSANRPIKLLWSYQIKHVPNCLDWCNDNKSICIGDSNGNITIIDMNGTIKNQNGIHTQYNEVTIVKSKSINIEYNNSENKGIYPKYLVELINIEPYIMSLRDFVSNDFSLNGIVQSFIDDVNFKEDNNDITEDYIDDIESYNTEYMNLNSRSLNGELLNDRNVMLYDGVNQNTSEIINRKEIPKLIPDFSGSEKEISIFVSLDNNNNMICSIGGHTPIWNYKINGSNNDKVSNINIYKNYIVIMYNKIDDNLNYKFEVIDIKYFLESFNSIFSVFGYIQYIRQLTFYLKGVIKQIYSVWKIGIVPFRQFINGENNIKKNIPFIMIYSIVFGLPLNTYITKDILKYDLNITIDQLVVICQNIDDSVRYMLYVLSNTVHPILEHISIIWDIMKSSDIIIEMNNFEDLEKQIDKFSVYYKNIISELGIVCPIINVFIHILSIVKTYMESPNDFGFDEIGIPRIISSNNSNLISDKFHINERDYQTLKEFIIEKDIKLDNNDLGIDKMDDNSKTSIFFYYIEFKNIDELLIDETRSEFSINQMNLILDKFYKLLVEYTTEKYITNNVLFDFNIELNSDTFSNIEINNSLNINIVDNTSVMFITLFSRLKDLNEIDHQNAIVKVMVEFGNDEVCGLFEFDNKQGSNSNSLNNVNNNIIINYKSNIYSSFKAKFSVYASIISLPNSYSNYKILDIIWTNHSEVLVLIKNGSKSSYLINFNLDLLNFCSISPFNIDIGNHSQDEIYYNYMYNISKCINDSNYYHSISNIFHHLKDVSRIHRPQKTKRFLIDTTENSNCENSGCNNKTDNVNHISNFDSNTQHNSTEIINFYSKNNMVS</sequence>
<dbReference type="SUPFAM" id="SSF101908">
    <property type="entry name" value="Putative isomerase YbhE"/>
    <property type="match status" value="1"/>
</dbReference>
<protein>
    <recommendedName>
        <fullName evidence="3">Anaphase-promoting complex subunit 4</fullName>
    </recommendedName>
</protein>
<proteinExistence type="predicted"/>
<gene>
    <name evidence="1" type="ORF">RS030_213266</name>
</gene>
<dbReference type="Proteomes" id="UP001311799">
    <property type="component" value="Unassembled WGS sequence"/>
</dbReference>
<dbReference type="InterPro" id="IPR015943">
    <property type="entry name" value="WD40/YVTN_repeat-like_dom_sf"/>
</dbReference>
<organism evidence="1 2">
    <name type="scientific">Cryptosporidium xiaoi</name>
    <dbReference type="NCBI Taxonomy" id="659607"/>
    <lineage>
        <taxon>Eukaryota</taxon>
        <taxon>Sar</taxon>
        <taxon>Alveolata</taxon>
        <taxon>Apicomplexa</taxon>
        <taxon>Conoidasida</taxon>
        <taxon>Coccidia</taxon>
        <taxon>Eucoccidiorida</taxon>
        <taxon>Eimeriorina</taxon>
        <taxon>Cryptosporidiidae</taxon>
        <taxon>Cryptosporidium</taxon>
    </lineage>
</organism>
<keyword evidence="2" id="KW-1185">Reference proteome</keyword>
<dbReference type="Gene3D" id="2.130.10.10">
    <property type="entry name" value="YVTN repeat-like/Quinoprotein amine dehydrogenase"/>
    <property type="match status" value="1"/>
</dbReference>
<accession>A0AAV9XXG0</accession>
<reference evidence="1 2" key="1">
    <citation type="submission" date="2023-10" db="EMBL/GenBank/DDBJ databases">
        <title>Comparative genomics analysis reveals potential genetic determinants of host preference in Cryptosporidium xiaoi.</title>
        <authorList>
            <person name="Xiao L."/>
            <person name="Li J."/>
        </authorList>
    </citation>
    <scope>NUCLEOTIDE SEQUENCE [LARGE SCALE GENOMIC DNA]</scope>
    <source>
        <strain evidence="1 2">52996</strain>
    </source>
</reference>
<evidence type="ECO:0008006" key="3">
    <source>
        <dbReference type="Google" id="ProtNLM"/>
    </source>
</evidence>
<dbReference type="AlphaFoldDB" id="A0AAV9XXG0"/>
<dbReference type="EMBL" id="JAWDEY010000013">
    <property type="protein sequence ID" value="KAK6589183.1"/>
    <property type="molecule type" value="Genomic_DNA"/>
</dbReference>
<name>A0AAV9XXG0_9CRYT</name>
<evidence type="ECO:0000313" key="2">
    <source>
        <dbReference type="Proteomes" id="UP001311799"/>
    </source>
</evidence>
<comment type="caution">
    <text evidence="1">The sequence shown here is derived from an EMBL/GenBank/DDBJ whole genome shotgun (WGS) entry which is preliminary data.</text>
</comment>